<keyword evidence="14" id="KW-0333">Golgi apparatus</keyword>
<dbReference type="GO" id="GO:0046872">
    <property type="term" value="F:metal ion binding"/>
    <property type="evidence" value="ECO:0007669"/>
    <property type="project" value="UniProtKB-KW"/>
</dbReference>
<dbReference type="AlphaFoldDB" id="A0A1I7WCM9"/>
<keyword evidence="11" id="KW-0256">Endoplasmic reticulum</keyword>
<dbReference type="InterPro" id="IPR003406">
    <property type="entry name" value="Glyco_trans_14"/>
</dbReference>
<dbReference type="InterPro" id="IPR043538">
    <property type="entry name" value="XYLT"/>
</dbReference>
<dbReference type="GO" id="GO:0000139">
    <property type="term" value="C:Golgi membrane"/>
    <property type="evidence" value="ECO:0007669"/>
    <property type="project" value="UniProtKB-SubCell"/>
</dbReference>
<comment type="similarity">
    <text evidence="5">Belongs to the glycosyltransferase 14 family. XylT subfamily.</text>
</comment>
<protein>
    <recommendedName>
        <fullName evidence="6">protein xylosyltransferase</fullName>
        <ecNumber evidence="6">2.4.2.26</ecNumber>
    </recommendedName>
    <alternativeName>
        <fullName evidence="18">Peptide O-xylosyltransferase</fullName>
    </alternativeName>
</protein>
<comment type="catalytic activity">
    <reaction evidence="19">
        <text>UDP-alpha-D-xylose + L-seryl-[protein] = 3-O-(beta-D-xylosyl)-L-seryl-[protein] + UDP + H(+)</text>
        <dbReference type="Rhea" id="RHEA:50192"/>
        <dbReference type="Rhea" id="RHEA-COMP:9863"/>
        <dbReference type="Rhea" id="RHEA-COMP:12567"/>
        <dbReference type="ChEBI" id="CHEBI:15378"/>
        <dbReference type="ChEBI" id="CHEBI:29999"/>
        <dbReference type="ChEBI" id="CHEBI:57632"/>
        <dbReference type="ChEBI" id="CHEBI:58223"/>
        <dbReference type="ChEBI" id="CHEBI:132085"/>
        <dbReference type="EC" id="2.4.2.26"/>
    </reaction>
</comment>
<evidence type="ECO:0000256" key="1">
    <source>
        <dbReference type="ARBA" id="ARBA00004323"/>
    </source>
</evidence>
<evidence type="ECO:0000256" key="9">
    <source>
        <dbReference type="ARBA" id="ARBA00022692"/>
    </source>
</evidence>
<keyword evidence="22" id="KW-1185">Reference proteome</keyword>
<proteinExistence type="inferred from homology"/>
<evidence type="ECO:0000256" key="10">
    <source>
        <dbReference type="ARBA" id="ARBA00022723"/>
    </source>
</evidence>
<dbReference type="UniPathway" id="UPA00756"/>
<dbReference type="GO" id="GO:0005789">
    <property type="term" value="C:endoplasmic reticulum membrane"/>
    <property type="evidence" value="ECO:0007669"/>
    <property type="project" value="UniProtKB-SubCell"/>
</dbReference>
<dbReference type="Pfam" id="PF01822">
    <property type="entry name" value="WSC"/>
    <property type="match status" value="1"/>
</dbReference>
<dbReference type="Proteomes" id="UP000095283">
    <property type="component" value="Unplaced"/>
</dbReference>
<evidence type="ECO:0000256" key="16">
    <source>
        <dbReference type="ARBA" id="ARBA00023157"/>
    </source>
</evidence>
<evidence type="ECO:0000313" key="23">
    <source>
        <dbReference type="WBParaSite" id="Hba_02485"/>
    </source>
</evidence>
<evidence type="ECO:0000256" key="2">
    <source>
        <dbReference type="ARBA" id="ARBA00004648"/>
    </source>
</evidence>
<evidence type="ECO:0000256" key="18">
    <source>
        <dbReference type="ARBA" id="ARBA00042865"/>
    </source>
</evidence>
<keyword evidence="8" id="KW-0808">Transferase</keyword>
<organism evidence="22 23">
    <name type="scientific">Heterorhabditis bacteriophora</name>
    <name type="common">Entomopathogenic nematode worm</name>
    <dbReference type="NCBI Taxonomy" id="37862"/>
    <lineage>
        <taxon>Eukaryota</taxon>
        <taxon>Metazoa</taxon>
        <taxon>Ecdysozoa</taxon>
        <taxon>Nematoda</taxon>
        <taxon>Chromadorea</taxon>
        <taxon>Rhabditida</taxon>
        <taxon>Rhabditina</taxon>
        <taxon>Rhabditomorpha</taxon>
        <taxon>Strongyloidea</taxon>
        <taxon>Heterorhabditidae</taxon>
        <taxon>Heterorhabditis</taxon>
    </lineage>
</organism>
<evidence type="ECO:0000256" key="11">
    <source>
        <dbReference type="ARBA" id="ARBA00022824"/>
    </source>
</evidence>
<dbReference type="WBParaSite" id="Hba_02485">
    <property type="protein sequence ID" value="Hba_02485"/>
    <property type="gene ID" value="Hba_02485"/>
</dbReference>
<evidence type="ECO:0000256" key="13">
    <source>
        <dbReference type="ARBA" id="ARBA00022989"/>
    </source>
</evidence>
<evidence type="ECO:0000256" key="3">
    <source>
        <dbReference type="ARBA" id="ARBA00004840"/>
    </source>
</evidence>
<keyword evidence="16" id="KW-1015">Disulfide bond</keyword>
<dbReference type="GO" id="GO:0030158">
    <property type="term" value="F:protein xylosyltransferase activity"/>
    <property type="evidence" value="ECO:0007669"/>
    <property type="project" value="UniProtKB-EC"/>
</dbReference>
<keyword evidence="7" id="KW-0328">Glycosyltransferase</keyword>
<dbReference type="SMART" id="SM00321">
    <property type="entry name" value="WSC"/>
    <property type="match status" value="1"/>
</dbReference>
<evidence type="ECO:0000256" key="14">
    <source>
        <dbReference type="ARBA" id="ARBA00023034"/>
    </source>
</evidence>
<keyword evidence="9 20" id="KW-0812">Transmembrane</keyword>
<comment type="pathway">
    <text evidence="3">Glycan metabolism; chondroitin sulfate biosynthesis.</text>
</comment>
<dbReference type="UniPathway" id="UPA00755"/>
<dbReference type="EC" id="2.4.2.26" evidence="6"/>
<evidence type="ECO:0000256" key="7">
    <source>
        <dbReference type="ARBA" id="ARBA00022676"/>
    </source>
</evidence>
<keyword evidence="15 20" id="KW-0472">Membrane</keyword>
<dbReference type="PANTHER" id="PTHR46025">
    <property type="entry name" value="XYLOSYLTRANSFERASE OXT"/>
    <property type="match status" value="1"/>
</dbReference>
<name>A0A1I7WCM9_HETBA</name>
<dbReference type="PROSITE" id="PS51212">
    <property type="entry name" value="WSC"/>
    <property type="match status" value="1"/>
</dbReference>
<dbReference type="GO" id="GO:0050650">
    <property type="term" value="P:chondroitin sulfate proteoglycan biosynthetic process"/>
    <property type="evidence" value="ECO:0007669"/>
    <property type="project" value="TreeGrafter"/>
</dbReference>
<dbReference type="InterPro" id="IPR002889">
    <property type="entry name" value="WSC_carb-bd"/>
</dbReference>
<keyword evidence="10" id="KW-0479">Metal-binding</keyword>
<accession>A0A1I7WCM9</accession>
<keyword evidence="13 20" id="KW-1133">Transmembrane helix</keyword>
<evidence type="ECO:0000256" key="8">
    <source>
        <dbReference type="ARBA" id="ARBA00022679"/>
    </source>
</evidence>
<keyword evidence="12" id="KW-0735">Signal-anchor</keyword>
<evidence type="ECO:0000256" key="4">
    <source>
        <dbReference type="ARBA" id="ARBA00005093"/>
    </source>
</evidence>
<dbReference type="Pfam" id="PF02485">
    <property type="entry name" value="Branch"/>
    <property type="match status" value="1"/>
</dbReference>
<evidence type="ECO:0000256" key="15">
    <source>
        <dbReference type="ARBA" id="ARBA00023136"/>
    </source>
</evidence>
<evidence type="ECO:0000256" key="5">
    <source>
        <dbReference type="ARBA" id="ARBA00010195"/>
    </source>
</evidence>
<keyword evidence="17" id="KW-0325">Glycoprotein</keyword>
<dbReference type="GO" id="GO:0015012">
    <property type="term" value="P:heparan sulfate proteoglycan biosynthetic process"/>
    <property type="evidence" value="ECO:0007669"/>
    <property type="project" value="UniProtKB-UniPathway"/>
</dbReference>
<evidence type="ECO:0000313" key="22">
    <source>
        <dbReference type="Proteomes" id="UP000095283"/>
    </source>
</evidence>
<evidence type="ECO:0000256" key="12">
    <source>
        <dbReference type="ARBA" id="ARBA00022968"/>
    </source>
</evidence>
<evidence type="ECO:0000256" key="20">
    <source>
        <dbReference type="SAM" id="Phobius"/>
    </source>
</evidence>
<evidence type="ECO:0000256" key="19">
    <source>
        <dbReference type="ARBA" id="ARBA00047847"/>
    </source>
</evidence>
<evidence type="ECO:0000256" key="6">
    <source>
        <dbReference type="ARBA" id="ARBA00011972"/>
    </source>
</evidence>
<sequence>MQLSGCMLLSQRTPFWRTFYIVLASVIFFFINLCVIFHYVQSKTSVQHNEPFPEQDGYIPEEIVRPTFLDSCNITEPLAINALARVRTEQCRLKITEAACKLKNNLFHEQFPESVCINHDQLLINLNVGCFADSVKKRTLSGFAYEFKTDNSLEKCRAHCYRAGFIYHGLEFGRECFCGDFINSTLLPSDRCREYKCPGNHSENCGGFNAIVKRLLKAIYSPNHIYYIHVDQRQLFMLTEMKAVAAKLSNVYVSQDIHSTIWGGASLLSMLQDAIRTSLSNPGLYDWDFLINLSESDFPVMTLSELEAQLKINIGKSFLSSHGYNTARFIQKQGFDYVFIECENRMWRIGKRIEFPRNLRIDGGSDWVVLHRDFAEYSVSNEDLPTKMRLLFSTIILPVESFFHTCFVSLLFMQLTINYLFKLLLC</sequence>
<feature type="domain" description="WSC" evidence="21">
    <location>
        <begin position="124"/>
        <end position="217"/>
    </location>
</feature>
<comment type="subcellular location">
    <subcellularLocation>
        <location evidence="2">Endoplasmic reticulum membrane</location>
        <topology evidence="2">Single-pass type II membrane protein</topology>
    </subcellularLocation>
    <subcellularLocation>
        <location evidence="1">Golgi apparatus membrane</location>
        <topology evidence="1">Single-pass type II membrane protein</topology>
    </subcellularLocation>
</comment>
<feature type="transmembrane region" description="Helical" evidence="20">
    <location>
        <begin position="20"/>
        <end position="40"/>
    </location>
</feature>
<reference evidence="23" key="1">
    <citation type="submission" date="2016-11" db="UniProtKB">
        <authorList>
            <consortium name="WormBaseParasite"/>
        </authorList>
    </citation>
    <scope>IDENTIFICATION</scope>
</reference>
<evidence type="ECO:0000256" key="17">
    <source>
        <dbReference type="ARBA" id="ARBA00023180"/>
    </source>
</evidence>
<comment type="pathway">
    <text evidence="4">Glycan metabolism; heparan sulfate biosynthesis.</text>
</comment>
<evidence type="ECO:0000259" key="21">
    <source>
        <dbReference type="PROSITE" id="PS51212"/>
    </source>
</evidence>
<dbReference type="PANTHER" id="PTHR46025:SF3">
    <property type="entry name" value="XYLOSYLTRANSFERASE OXT"/>
    <property type="match status" value="1"/>
</dbReference>